<sequence length="232" mass="25588">MNRVLVVEDEDRLRMDIVDYLRLAGLTADGVGTAAALRAEMEGDTPPRAIVLDVGLPDGSGFDLATEIRARHSCGIVMLTGLVESEHRIRGFDSGADVYLVKDTPLREIEACVRALLRRTGDTATTAAPENGQGWILDSQEWVLFDPDRNALRLTATEFSFLNALCGSTEPVARREDLVVRLARPRVQFDNRHLDAVVSRLRRKIGGGTGREAPIRSVYGVGYTFTEPVRIR</sequence>
<dbReference type="GO" id="GO:0000976">
    <property type="term" value="F:transcription cis-regulatory region binding"/>
    <property type="evidence" value="ECO:0007669"/>
    <property type="project" value="TreeGrafter"/>
</dbReference>
<evidence type="ECO:0000256" key="6">
    <source>
        <dbReference type="PROSITE-ProRule" id="PRU00169"/>
    </source>
</evidence>
<comment type="caution">
    <text evidence="10">The sequence shown here is derived from an EMBL/GenBank/DDBJ whole genome shotgun (WGS) entry which is preliminary data.</text>
</comment>
<name>A0A225NEL4_9RHOB</name>
<evidence type="ECO:0000256" key="2">
    <source>
        <dbReference type="ARBA" id="ARBA00023012"/>
    </source>
</evidence>
<dbReference type="InterPro" id="IPR001789">
    <property type="entry name" value="Sig_transdc_resp-reg_receiver"/>
</dbReference>
<evidence type="ECO:0000256" key="1">
    <source>
        <dbReference type="ARBA" id="ARBA00022553"/>
    </source>
</evidence>
<dbReference type="PANTHER" id="PTHR48111:SF4">
    <property type="entry name" value="DNA-BINDING DUAL TRANSCRIPTIONAL REGULATOR OMPR"/>
    <property type="match status" value="1"/>
</dbReference>
<keyword evidence="1 6" id="KW-0597">Phosphoprotein</keyword>
<dbReference type="InterPro" id="IPR011006">
    <property type="entry name" value="CheY-like_superfamily"/>
</dbReference>
<dbReference type="SMART" id="SM00448">
    <property type="entry name" value="REC"/>
    <property type="match status" value="1"/>
</dbReference>
<organism evidence="10 11">
    <name type="scientific">Marinibacterium profundimaris</name>
    <dbReference type="NCBI Taxonomy" id="1679460"/>
    <lineage>
        <taxon>Bacteria</taxon>
        <taxon>Pseudomonadati</taxon>
        <taxon>Pseudomonadota</taxon>
        <taxon>Alphaproteobacteria</taxon>
        <taxon>Rhodobacterales</taxon>
        <taxon>Paracoccaceae</taxon>
        <taxon>Marinibacterium</taxon>
    </lineage>
</organism>
<evidence type="ECO:0000313" key="10">
    <source>
        <dbReference type="EMBL" id="OWU71056.1"/>
    </source>
</evidence>
<dbReference type="GO" id="GO:0000156">
    <property type="term" value="F:phosphorelay response regulator activity"/>
    <property type="evidence" value="ECO:0007669"/>
    <property type="project" value="TreeGrafter"/>
</dbReference>
<gene>
    <name evidence="10" type="ORF">ATO3_19280</name>
</gene>
<dbReference type="Pfam" id="PF00486">
    <property type="entry name" value="Trans_reg_C"/>
    <property type="match status" value="1"/>
</dbReference>
<reference evidence="10 11" key="1">
    <citation type="submission" date="2013-04" db="EMBL/GenBank/DDBJ databases">
        <title>Oceanicola sp. 22II1-22F33 Genome Sequencing.</title>
        <authorList>
            <person name="Lai Q."/>
            <person name="Li G."/>
            <person name="Shao Z."/>
        </authorList>
    </citation>
    <scope>NUCLEOTIDE SEQUENCE [LARGE SCALE GENOMIC DNA]</scope>
    <source>
        <strain evidence="10 11">22II1-22F33</strain>
    </source>
</reference>
<proteinExistence type="predicted"/>
<feature type="domain" description="OmpR/PhoB-type" evidence="9">
    <location>
        <begin position="126"/>
        <end position="227"/>
    </location>
</feature>
<dbReference type="OrthoDB" id="9784252at2"/>
<dbReference type="InterPro" id="IPR001867">
    <property type="entry name" value="OmpR/PhoB-type_DNA-bd"/>
</dbReference>
<dbReference type="GO" id="GO:0005829">
    <property type="term" value="C:cytosol"/>
    <property type="evidence" value="ECO:0007669"/>
    <property type="project" value="TreeGrafter"/>
</dbReference>
<keyword evidence="11" id="KW-1185">Reference proteome</keyword>
<evidence type="ECO:0000259" key="8">
    <source>
        <dbReference type="PROSITE" id="PS50110"/>
    </source>
</evidence>
<dbReference type="InterPro" id="IPR016032">
    <property type="entry name" value="Sig_transdc_resp-reg_C-effctor"/>
</dbReference>
<keyword evidence="3" id="KW-0805">Transcription regulation</keyword>
<dbReference type="SMART" id="SM00862">
    <property type="entry name" value="Trans_reg_C"/>
    <property type="match status" value="1"/>
</dbReference>
<keyword evidence="2" id="KW-0902">Two-component regulatory system</keyword>
<protein>
    <submittedName>
        <fullName evidence="10">Response regulator receiver protein</fullName>
    </submittedName>
</protein>
<dbReference type="GO" id="GO:0032993">
    <property type="term" value="C:protein-DNA complex"/>
    <property type="evidence" value="ECO:0007669"/>
    <property type="project" value="TreeGrafter"/>
</dbReference>
<dbReference type="Gene3D" id="3.40.50.2300">
    <property type="match status" value="1"/>
</dbReference>
<evidence type="ECO:0000313" key="11">
    <source>
        <dbReference type="Proteomes" id="UP000215377"/>
    </source>
</evidence>
<feature type="domain" description="Response regulatory" evidence="8">
    <location>
        <begin position="3"/>
        <end position="117"/>
    </location>
</feature>
<evidence type="ECO:0000256" key="7">
    <source>
        <dbReference type="PROSITE-ProRule" id="PRU01091"/>
    </source>
</evidence>
<dbReference type="PROSITE" id="PS51755">
    <property type="entry name" value="OMPR_PHOB"/>
    <property type="match status" value="1"/>
</dbReference>
<evidence type="ECO:0000256" key="5">
    <source>
        <dbReference type="ARBA" id="ARBA00023163"/>
    </source>
</evidence>
<dbReference type="EMBL" id="AQQR01000010">
    <property type="protein sequence ID" value="OWU71056.1"/>
    <property type="molecule type" value="Genomic_DNA"/>
</dbReference>
<dbReference type="PROSITE" id="PS50110">
    <property type="entry name" value="RESPONSE_REGULATORY"/>
    <property type="match status" value="1"/>
</dbReference>
<keyword evidence="5" id="KW-0804">Transcription</keyword>
<keyword evidence="4 7" id="KW-0238">DNA-binding</keyword>
<dbReference type="InterPro" id="IPR039420">
    <property type="entry name" value="WalR-like"/>
</dbReference>
<dbReference type="GO" id="GO:0006355">
    <property type="term" value="P:regulation of DNA-templated transcription"/>
    <property type="evidence" value="ECO:0007669"/>
    <property type="project" value="InterPro"/>
</dbReference>
<dbReference type="Pfam" id="PF00072">
    <property type="entry name" value="Response_reg"/>
    <property type="match status" value="1"/>
</dbReference>
<dbReference type="Proteomes" id="UP000215377">
    <property type="component" value="Unassembled WGS sequence"/>
</dbReference>
<dbReference type="InterPro" id="IPR036388">
    <property type="entry name" value="WH-like_DNA-bd_sf"/>
</dbReference>
<accession>A0A225NEL4</accession>
<dbReference type="SUPFAM" id="SSF52172">
    <property type="entry name" value="CheY-like"/>
    <property type="match status" value="1"/>
</dbReference>
<evidence type="ECO:0000256" key="4">
    <source>
        <dbReference type="ARBA" id="ARBA00023125"/>
    </source>
</evidence>
<evidence type="ECO:0000259" key="9">
    <source>
        <dbReference type="PROSITE" id="PS51755"/>
    </source>
</evidence>
<feature type="DNA-binding region" description="OmpR/PhoB-type" evidence="7">
    <location>
        <begin position="126"/>
        <end position="227"/>
    </location>
</feature>
<evidence type="ECO:0000256" key="3">
    <source>
        <dbReference type="ARBA" id="ARBA00023015"/>
    </source>
</evidence>
<dbReference type="SUPFAM" id="SSF46894">
    <property type="entry name" value="C-terminal effector domain of the bipartite response regulators"/>
    <property type="match status" value="1"/>
</dbReference>
<dbReference type="Gene3D" id="1.10.10.10">
    <property type="entry name" value="Winged helix-like DNA-binding domain superfamily/Winged helix DNA-binding domain"/>
    <property type="match status" value="1"/>
</dbReference>
<dbReference type="AlphaFoldDB" id="A0A225NEL4"/>
<dbReference type="PANTHER" id="PTHR48111">
    <property type="entry name" value="REGULATOR OF RPOS"/>
    <property type="match status" value="1"/>
</dbReference>
<feature type="modified residue" description="4-aspartylphosphate" evidence="6">
    <location>
        <position position="53"/>
    </location>
</feature>